<protein>
    <recommendedName>
        <fullName evidence="2">Replication factor A C-terminal domain-containing protein</fullName>
    </recommendedName>
</protein>
<dbReference type="InterPro" id="IPR013955">
    <property type="entry name" value="Rep_factor-A_C"/>
</dbReference>
<dbReference type="PANTHER" id="PTHR47165">
    <property type="entry name" value="OS03G0429900 PROTEIN"/>
    <property type="match status" value="1"/>
</dbReference>
<keyword evidence="4" id="KW-1185">Reference proteome</keyword>
<dbReference type="Gene3D" id="2.40.50.140">
    <property type="entry name" value="Nucleic acid-binding proteins"/>
    <property type="match status" value="1"/>
</dbReference>
<feature type="region of interest" description="Disordered" evidence="1">
    <location>
        <begin position="176"/>
        <end position="216"/>
    </location>
</feature>
<dbReference type="PANTHER" id="PTHR47165:SF4">
    <property type="entry name" value="OS03G0429900 PROTEIN"/>
    <property type="match status" value="1"/>
</dbReference>
<reference evidence="4" key="1">
    <citation type="journal article" date="2024" name="IScience">
        <title>Strigolactones Initiate the Formation of Haustorium-like Structures in Castilleja.</title>
        <authorList>
            <person name="Buerger M."/>
            <person name="Peterson D."/>
            <person name="Chory J."/>
        </authorList>
    </citation>
    <scope>NUCLEOTIDE SEQUENCE [LARGE SCALE GENOMIC DNA]</scope>
</reference>
<organism evidence="3 4">
    <name type="scientific">Castilleja foliolosa</name>
    <dbReference type="NCBI Taxonomy" id="1961234"/>
    <lineage>
        <taxon>Eukaryota</taxon>
        <taxon>Viridiplantae</taxon>
        <taxon>Streptophyta</taxon>
        <taxon>Embryophyta</taxon>
        <taxon>Tracheophyta</taxon>
        <taxon>Spermatophyta</taxon>
        <taxon>Magnoliopsida</taxon>
        <taxon>eudicotyledons</taxon>
        <taxon>Gunneridae</taxon>
        <taxon>Pentapetalae</taxon>
        <taxon>asterids</taxon>
        <taxon>lamiids</taxon>
        <taxon>Lamiales</taxon>
        <taxon>Orobanchaceae</taxon>
        <taxon>Pedicularideae</taxon>
        <taxon>Castillejinae</taxon>
        <taxon>Castilleja</taxon>
    </lineage>
</organism>
<dbReference type="SUPFAM" id="SSF50249">
    <property type="entry name" value="Nucleic acid-binding proteins"/>
    <property type="match status" value="1"/>
</dbReference>
<accession>A0ABD3CEZ0</accession>
<dbReference type="Proteomes" id="UP001632038">
    <property type="component" value="Unassembled WGS sequence"/>
</dbReference>
<evidence type="ECO:0000259" key="2">
    <source>
        <dbReference type="Pfam" id="PF08646"/>
    </source>
</evidence>
<sequence length="216" mass="24434">MDAVYWVEGTITAVDADREFIYLGCRICGKKIEEVDGKKRCTQCLEYTFRDNFRCNVEVVVADETDSAKMILWNRASEKLIGEPAEDVIGLYGDTARTMPDDITEKILGREGLFEVVVSSELLHVDGFNVSRLTVDEEIKDAYIMKNFPADYESESEDDSFLQTLNYVEKADRDVKKSVQADDEVADNAIKDTADEIDSEATQTPKKQKREGTDNK</sequence>
<proteinExistence type="predicted"/>
<gene>
    <name evidence="3" type="ORF">CASFOL_028174</name>
</gene>
<dbReference type="AlphaFoldDB" id="A0ABD3CEZ0"/>
<evidence type="ECO:0000256" key="1">
    <source>
        <dbReference type="SAM" id="MobiDB-lite"/>
    </source>
</evidence>
<dbReference type="EMBL" id="JAVIJP010000037">
    <property type="protein sequence ID" value="KAL3628072.1"/>
    <property type="molecule type" value="Genomic_DNA"/>
</dbReference>
<feature type="domain" description="Replication factor A C-terminal" evidence="2">
    <location>
        <begin position="7"/>
        <end position="121"/>
    </location>
</feature>
<dbReference type="Pfam" id="PF08646">
    <property type="entry name" value="Rep_fac-A_C"/>
    <property type="match status" value="1"/>
</dbReference>
<evidence type="ECO:0000313" key="3">
    <source>
        <dbReference type="EMBL" id="KAL3628072.1"/>
    </source>
</evidence>
<comment type="caution">
    <text evidence="3">The sequence shown here is derived from an EMBL/GenBank/DDBJ whole genome shotgun (WGS) entry which is preliminary data.</text>
</comment>
<evidence type="ECO:0000313" key="4">
    <source>
        <dbReference type="Proteomes" id="UP001632038"/>
    </source>
</evidence>
<dbReference type="InterPro" id="IPR012340">
    <property type="entry name" value="NA-bd_OB-fold"/>
</dbReference>
<name>A0ABD3CEZ0_9LAMI</name>